<proteinExistence type="predicted"/>
<protein>
    <recommendedName>
        <fullName evidence="4">Type I-E CRISPR-associated protein Cse1/CasA</fullName>
    </recommendedName>
</protein>
<gene>
    <name evidence="2" type="ORF">ACFO1V_05230</name>
</gene>
<name>A0ABV9H2K1_9HYPH</name>
<dbReference type="RefSeq" id="WP_374830221.1">
    <property type="nucleotide sequence ID" value="NZ_JBHEEZ010000003.1"/>
</dbReference>
<reference evidence="3" key="1">
    <citation type="journal article" date="2019" name="Int. J. Syst. Evol. Microbiol.">
        <title>The Global Catalogue of Microorganisms (GCM) 10K type strain sequencing project: providing services to taxonomists for standard genome sequencing and annotation.</title>
        <authorList>
            <consortium name="The Broad Institute Genomics Platform"/>
            <consortium name="The Broad Institute Genome Sequencing Center for Infectious Disease"/>
            <person name="Wu L."/>
            <person name="Ma J."/>
        </authorList>
    </citation>
    <scope>NUCLEOTIDE SEQUENCE [LARGE SCALE GENOMIC DNA]</scope>
    <source>
        <strain evidence="3">CGMCC 1.15731</strain>
    </source>
</reference>
<feature type="coiled-coil region" evidence="1">
    <location>
        <begin position="411"/>
        <end position="438"/>
    </location>
</feature>
<comment type="caution">
    <text evidence="2">The sequence shown here is derived from an EMBL/GenBank/DDBJ whole genome shotgun (WGS) entry which is preliminary data.</text>
</comment>
<evidence type="ECO:0008006" key="4">
    <source>
        <dbReference type="Google" id="ProtNLM"/>
    </source>
</evidence>
<evidence type="ECO:0000256" key="1">
    <source>
        <dbReference type="SAM" id="Coils"/>
    </source>
</evidence>
<dbReference type="Proteomes" id="UP001596042">
    <property type="component" value="Unassembled WGS sequence"/>
</dbReference>
<organism evidence="2 3">
    <name type="scientific">Daeguia caeni</name>
    <dbReference type="NCBI Taxonomy" id="439612"/>
    <lineage>
        <taxon>Bacteria</taxon>
        <taxon>Pseudomonadati</taxon>
        <taxon>Pseudomonadota</taxon>
        <taxon>Alphaproteobacteria</taxon>
        <taxon>Hyphomicrobiales</taxon>
        <taxon>Brucellaceae</taxon>
        <taxon>Daeguia</taxon>
    </lineage>
</organism>
<evidence type="ECO:0000313" key="2">
    <source>
        <dbReference type="EMBL" id="MFC4624629.1"/>
    </source>
</evidence>
<accession>A0ABV9H2K1</accession>
<evidence type="ECO:0000313" key="3">
    <source>
        <dbReference type="Proteomes" id="UP001596042"/>
    </source>
</evidence>
<dbReference type="EMBL" id="JBHSEL010000044">
    <property type="protein sequence ID" value="MFC4624629.1"/>
    <property type="molecule type" value="Genomic_DNA"/>
</dbReference>
<keyword evidence="1" id="KW-0175">Coiled coil</keyword>
<keyword evidence="3" id="KW-1185">Reference proteome</keyword>
<sequence length="537" mass="60318">MKGKMFNLLTDAFITALPLGALTLPGTLAALARDEVDDFPALRAHQGMFWHMFLVQLAALALHRADETEIPQDEETWRRLLRGLTKDFPDDEPWCLVVDDWSKPAFMQAAVPDEVKLEKLAPSPDALDLLITAKNHDIKQAVARRAEPEDWLFALVTLQTGEGYNGRDNYGIARMNGGSSSRPMLGLAPLSSRTPMNMAPRPGAWFSRDVAVLLTTRQRVLDKSVIDYPPVGGVGLTWLAPWPEGAQLRTRDLDVWFIEVCRRVRLSIREHGLFGSTGTSKATRIDAKHLNGALDDPWAPVLRPENKSLTLNSGDFDYRRLTELLFSGDWDRPVLAELADIDRQGETLAVVAAALSRGNSKTEGFKSRVVPLSGKVAQALGARRPELHQLARSQVESIVTFDKALRDALVLAAAGGEREEQEEKKKKKEKLYKYAELARGHLDRYADEIFFEHLWRRFEAQEAGPEALQAEEKAFAGKLWNRTTMIFEQALPALPCASLFRPRAEARARSLLRFLVKKRYPELFPMQQRMETMTDAA</sequence>